<dbReference type="GO" id="GO:0009055">
    <property type="term" value="F:electron transfer activity"/>
    <property type="evidence" value="ECO:0007669"/>
    <property type="project" value="InterPro"/>
</dbReference>
<dbReference type="Pfam" id="PF00034">
    <property type="entry name" value="Cytochrom_C"/>
    <property type="match status" value="1"/>
</dbReference>
<dbReference type="OrthoDB" id="174301at2"/>
<dbReference type="GO" id="GO:0020037">
    <property type="term" value="F:heme binding"/>
    <property type="evidence" value="ECO:0007669"/>
    <property type="project" value="InterPro"/>
</dbReference>
<accession>A0A2S7U3R5</accession>
<dbReference type="InterPro" id="IPR011989">
    <property type="entry name" value="ARM-like"/>
</dbReference>
<dbReference type="NCBIfam" id="TIGR02603">
    <property type="entry name" value="CxxCH_TIGR02603"/>
    <property type="match status" value="1"/>
</dbReference>
<dbReference type="InterPro" id="IPR036909">
    <property type="entry name" value="Cyt_c-like_dom_sf"/>
</dbReference>
<reference evidence="6 7" key="1">
    <citation type="submission" date="2016-12" db="EMBL/GenBank/DDBJ databases">
        <title>Study of bacterial adaptation to deep sea.</title>
        <authorList>
            <person name="Song J."/>
            <person name="Yoshizawa S."/>
            <person name="Kogure K."/>
        </authorList>
    </citation>
    <scope>NUCLEOTIDE SEQUENCE [LARGE SCALE GENOMIC DNA]</scope>
    <source>
        <strain evidence="6 7">SAORIC-165</strain>
    </source>
</reference>
<dbReference type="RefSeq" id="WP_105044174.1">
    <property type="nucleotide sequence ID" value="NZ_MQWA01000001.1"/>
</dbReference>
<dbReference type="InterPro" id="IPR011042">
    <property type="entry name" value="6-blade_b-propeller_TolB-like"/>
</dbReference>
<dbReference type="InterPro" id="IPR016024">
    <property type="entry name" value="ARM-type_fold"/>
</dbReference>
<dbReference type="Gene3D" id="1.10.760.10">
    <property type="entry name" value="Cytochrome c-like domain"/>
    <property type="match status" value="1"/>
</dbReference>
<dbReference type="PANTHER" id="PTHR33546:SF1">
    <property type="entry name" value="LARGE, MULTIFUNCTIONAL SECRETED PROTEIN"/>
    <property type="match status" value="1"/>
</dbReference>
<dbReference type="EMBL" id="MQWA01000001">
    <property type="protein sequence ID" value="PQJ29666.1"/>
    <property type="molecule type" value="Genomic_DNA"/>
</dbReference>
<dbReference type="AlphaFoldDB" id="A0A2S7U3R5"/>
<dbReference type="Pfam" id="PF23500">
    <property type="entry name" value="DUF7133"/>
    <property type="match status" value="1"/>
</dbReference>
<comment type="caution">
    <text evidence="6">The sequence shown here is derived from an EMBL/GenBank/DDBJ whole genome shotgun (WGS) entry which is preliminary data.</text>
</comment>
<proteinExistence type="predicted"/>
<dbReference type="SUPFAM" id="SSF48371">
    <property type="entry name" value="ARM repeat"/>
    <property type="match status" value="1"/>
</dbReference>
<protein>
    <recommendedName>
        <fullName evidence="5">Cytochrome c domain-containing protein</fullName>
    </recommendedName>
</protein>
<dbReference type="GO" id="GO:0046872">
    <property type="term" value="F:metal ion binding"/>
    <property type="evidence" value="ECO:0007669"/>
    <property type="project" value="UniProtKB-KW"/>
</dbReference>
<keyword evidence="3 4" id="KW-0408">Iron</keyword>
<keyword evidence="1 4" id="KW-0349">Heme</keyword>
<keyword evidence="7" id="KW-1185">Reference proteome</keyword>
<keyword evidence="2 4" id="KW-0479">Metal-binding</keyword>
<dbReference type="InterPro" id="IPR055557">
    <property type="entry name" value="DUF7133"/>
</dbReference>
<evidence type="ECO:0000256" key="4">
    <source>
        <dbReference type="PROSITE-ProRule" id="PRU00433"/>
    </source>
</evidence>
<dbReference type="Gene3D" id="2.120.10.30">
    <property type="entry name" value="TolB, C-terminal domain"/>
    <property type="match status" value="1"/>
</dbReference>
<name>A0A2S7U3R5_9BACT</name>
<dbReference type="InterPro" id="IPR009056">
    <property type="entry name" value="Cyt_c-like_dom"/>
</dbReference>
<dbReference type="PANTHER" id="PTHR33546">
    <property type="entry name" value="LARGE, MULTIFUNCTIONAL SECRETED PROTEIN-RELATED"/>
    <property type="match status" value="1"/>
</dbReference>
<feature type="domain" description="Cytochrome c" evidence="5">
    <location>
        <begin position="597"/>
        <end position="731"/>
    </location>
</feature>
<dbReference type="InterPro" id="IPR013427">
    <property type="entry name" value="Haem-bd_dom_put"/>
</dbReference>
<dbReference type="SUPFAM" id="SSF46626">
    <property type="entry name" value="Cytochrome c"/>
    <property type="match status" value="1"/>
</dbReference>
<evidence type="ECO:0000313" key="7">
    <source>
        <dbReference type="Proteomes" id="UP000239907"/>
    </source>
</evidence>
<gene>
    <name evidence="6" type="ORF">BSZ32_14990</name>
</gene>
<dbReference type="PROSITE" id="PS51007">
    <property type="entry name" value="CYTC"/>
    <property type="match status" value="1"/>
</dbReference>
<evidence type="ECO:0000256" key="1">
    <source>
        <dbReference type="ARBA" id="ARBA00022617"/>
    </source>
</evidence>
<evidence type="ECO:0000313" key="6">
    <source>
        <dbReference type="EMBL" id="PQJ29666.1"/>
    </source>
</evidence>
<dbReference type="Proteomes" id="UP000239907">
    <property type="component" value="Unassembled WGS sequence"/>
</dbReference>
<organism evidence="6 7">
    <name type="scientific">Rubritalea profundi</name>
    <dbReference type="NCBI Taxonomy" id="1658618"/>
    <lineage>
        <taxon>Bacteria</taxon>
        <taxon>Pseudomonadati</taxon>
        <taxon>Verrucomicrobiota</taxon>
        <taxon>Verrucomicrobiia</taxon>
        <taxon>Verrucomicrobiales</taxon>
        <taxon>Rubritaleaceae</taxon>
        <taxon>Rubritalea</taxon>
    </lineage>
</organism>
<dbReference type="Pfam" id="PF13646">
    <property type="entry name" value="HEAT_2"/>
    <property type="match status" value="1"/>
</dbReference>
<sequence length="731" mass="80193">MGGTGLSGLAFSEDGKQGFPSEWKDVAFLANPITSEINSVRIKRSPDGSVTAEHLKPLLKSKDDWFRPVHAEFGPDGCLYIVDWYNKIVSHNELPTTHPDRDKKHGRIWRIRHESQKPHSIPNLITAPANALVKHLSAPTLWEKRAAWHQIADRPAQETKPLIPALVSLVADKSASTTTRIHALWSLESLGHFDEKLMIATLASEHDELRREAVRSLASFKLTADQVANLVQPLASDKNVMLRSQILRTLSDIGTASNATISLLVDACKKELPGNQIGGPYERKFERFLARKALEQYPSELEQFLATPAGAAMPATNLLWANQALPGAGDKAFLKIWKNLKSKPMNDSTFVVLAGLTSEKSIVKELKPMFSDKANAEKFVALALANQRAVQSDSFGSIIALSINNLLDNSDPKLQVKGLEAISRLRVKPALPKAENLYKTSNDEAVKLAALKALDIDRHTYVQHFEAILKDPNSQFESFIQAAYSMGRADGASRNKNRNFLAAFLKQNPGRKLEIIQVQAKSDHGLFQLRELVDAGVLSIEDFDYTTADRMHFALAFKKNPTVKSIYDTATAKHNAAKTKAKERIPSLIKLAEKKGGNATAGKAIFTGMCLSCHQVGDQGAGIGPALDGSAKREPEALLTALLLPDAAAEGAYILFRVIEKDGTIHEGMKIKSDGLGATVAFQGGEKVFIPRKDIRREEHAGSRSFMPSGIFDQLPDSVIADIMAHIRTLK</sequence>
<evidence type="ECO:0000256" key="3">
    <source>
        <dbReference type="ARBA" id="ARBA00023004"/>
    </source>
</evidence>
<evidence type="ECO:0000256" key="2">
    <source>
        <dbReference type="ARBA" id="ARBA00022723"/>
    </source>
</evidence>
<evidence type="ECO:0000259" key="5">
    <source>
        <dbReference type="PROSITE" id="PS51007"/>
    </source>
</evidence>
<dbReference type="Gene3D" id="1.25.10.10">
    <property type="entry name" value="Leucine-rich Repeat Variant"/>
    <property type="match status" value="2"/>
</dbReference>